<dbReference type="InterPro" id="IPR003594">
    <property type="entry name" value="HATPase_dom"/>
</dbReference>
<name>A0ABT0MB53_9BACL</name>
<dbReference type="InterPro" id="IPR050482">
    <property type="entry name" value="Sensor_HK_TwoCompSys"/>
</dbReference>
<keyword evidence="4" id="KW-0418">Kinase</keyword>
<feature type="domain" description="Histidine kinase/HSP90-like ATPase" evidence="7">
    <location>
        <begin position="410"/>
        <end position="506"/>
    </location>
</feature>
<keyword evidence="6" id="KW-0812">Transmembrane</keyword>
<dbReference type="SMART" id="SM00387">
    <property type="entry name" value="HATPase_c"/>
    <property type="match status" value="1"/>
</dbReference>
<dbReference type="SUPFAM" id="SSF55874">
    <property type="entry name" value="ATPase domain of HSP90 chaperone/DNA topoisomerase II/histidine kinase"/>
    <property type="match status" value="1"/>
</dbReference>
<evidence type="ECO:0000256" key="6">
    <source>
        <dbReference type="SAM" id="Phobius"/>
    </source>
</evidence>
<protein>
    <recommendedName>
        <fullName evidence="2">histidine kinase</fullName>
        <ecNumber evidence="2">2.7.13.3</ecNumber>
    </recommendedName>
</protein>
<evidence type="ECO:0000256" key="5">
    <source>
        <dbReference type="ARBA" id="ARBA00023012"/>
    </source>
</evidence>
<accession>A0ABT0MB53</accession>
<evidence type="ECO:0000256" key="1">
    <source>
        <dbReference type="ARBA" id="ARBA00000085"/>
    </source>
</evidence>
<evidence type="ECO:0000313" key="9">
    <source>
        <dbReference type="Proteomes" id="UP001203004"/>
    </source>
</evidence>
<evidence type="ECO:0000256" key="3">
    <source>
        <dbReference type="ARBA" id="ARBA00022679"/>
    </source>
</evidence>
<evidence type="ECO:0000256" key="4">
    <source>
        <dbReference type="ARBA" id="ARBA00022777"/>
    </source>
</evidence>
<keyword evidence="6" id="KW-0472">Membrane</keyword>
<keyword evidence="8" id="KW-0547">Nucleotide-binding</keyword>
<sequence length="517" mass="59263">MLKSNSAKVKNQLYLLIGSFILSFFPVLSLSLIPYVFFNAGQRVPFYYSIISVVIFPITLTYMLTQHEIIDVMLKLKQVVSKLIAIVLTLAFANLLYFLFFQDYLKYFYRANLMYLAIIICAYLLGGFYSVRSYRRFFDKTQVIEKEKLQIMQHISNGKHLRFCARLIIQLIEQTVDVKGAALVWKQKGLPRILHQTGIFVYEQPALNLLVKMADMSPERIQKQYNILILPLSDSASVKGWIFLGQKTNGTRFAKSEYTLIHEICSDALSLLDSSEFRAKLDEELEKTQNQSYSEEQFNALLMNSIDESRRNLSLFLHDDILQNVILLENRIDNLHRAGKIDDAAYQEIHESFLNTIYEIREKSRELHPFVVEDLGLEQSIQVLKKNLQTNYNIIVDASCDLGMTVIPKKVELAVFRIIKELLHNSIKHASVPVVKVSLKCANRYLYLTASDQGRGFDLAHTLRASTGHIGLLTVQKTIDLLHGICDIQSSPGCGTTITITMPLEWNDDRDNQYHPG</sequence>
<evidence type="ECO:0000256" key="2">
    <source>
        <dbReference type="ARBA" id="ARBA00012438"/>
    </source>
</evidence>
<reference evidence="8 9" key="1">
    <citation type="submission" date="2022-05" db="EMBL/GenBank/DDBJ databases">
        <title>Sporolactobacillus sp nov CPB3-1, isolated from tree bark (Mangifera indica L.).</title>
        <authorList>
            <person name="Phuengjayaem S."/>
            <person name="Tanasupawat S."/>
        </authorList>
    </citation>
    <scope>NUCLEOTIDE SEQUENCE [LARGE SCALE GENOMIC DNA]</scope>
    <source>
        <strain evidence="8 9">CPB3-1</strain>
    </source>
</reference>
<keyword evidence="6" id="KW-1133">Transmembrane helix</keyword>
<comment type="catalytic activity">
    <reaction evidence="1">
        <text>ATP + protein L-histidine = ADP + protein N-phospho-L-histidine.</text>
        <dbReference type="EC" id="2.7.13.3"/>
    </reaction>
</comment>
<dbReference type="EMBL" id="JAMAST010000009">
    <property type="protein sequence ID" value="MCL1632082.1"/>
    <property type="molecule type" value="Genomic_DNA"/>
</dbReference>
<dbReference type="PANTHER" id="PTHR24421">
    <property type="entry name" value="NITRATE/NITRITE SENSOR PROTEIN NARX-RELATED"/>
    <property type="match status" value="1"/>
</dbReference>
<dbReference type="CDD" id="cd16917">
    <property type="entry name" value="HATPase_UhpB-NarQ-NarX-like"/>
    <property type="match status" value="1"/>
</dbReference>
<dbReference type="Pfam" id="PF02518">
    <property type="entry name" value="HATPase_c"/>
    <property type="match status" value="1"/>
</dbReference>
<keyword evidence="5" id="KW-0902">Two-component regulatory system</keyword>
<evidence type="ECO:0000259" key="7">
    <source>
        <dbReference type="SMART" id="SM00387"/>
    </source>
</evidence>
<organism evidence="8 9">
    <name type="scientific">Sporolactobacillus mangiferae</name>
    <dbReference type="NCBI Taxonomy" id="2940498"/>
    <lineage>
        <taxon>Bacteria</taxon>
        <taxon>Bacillati</taxon>
        <taxon>Bacillota</taxon>
        <taxon>Bacilli</taxon>
        <taxon>Bacillales</taxon>
        <taxon>Sporolactobacillaceae</taxon>
        <taxon>Sporolactobacillus</taxon>
    </lineage>
</organism>
<dbReference type="Proteomes" id="UP001203004">
    <property type="component" value="Unassembled WGS sequence"/>
</dbReference>
<dbReference type="EC" id="2.7.13.3" evidence="2"/>
<feature type="transmembrane region" description="Helical" evidence="6">
    <location>
        <begin position="83"/>
        <end position="101"/>
    </location>
</feature>
<dbReference type="Gene3D" id="3.30.565.10">
    <property type="entry name" value="Histidine kinase-like ATPase, C-terminal domain"/>
    <property type="match status" value="1"/>
</dbReference>
<comment type="caution">
    <text evidence="8">The sequence shown here is derived from an EMBL/GenBank/DDBJ whole genome shotgun (WGS) entry which is preliminary data.</text>
</comment>
<feature type="transmembrane region" description="Helical" evidence="6">
    <location>
        <begin position="44"/>
        <end position="63"/>
    </location>
</feature>
<dbReference type="GO" id="GO:0005524">
    <property type="term" value="F:ATP binding"/>
    <property type="evidence" value="ECO:0007669"/>
    <property type="project" value="UniProtKB-KW"/>
</dbReference>
<proteinExistence type="predicted"/>
<dbReference type="RefSeq" id="WP_249101352.1">
    <property type="nucleotide sequence ID" value="NZ_JAMAST010000009.1"/>
</dbReference>
<feature type="transmembrane region" description="Helical" evidence="6">
    <location>
        <begin position="113"/>
        <end position="131"/>
    </location>
</feature>
<dbReference type="PANTHER" id="PTHR24421:SF10">
    <property type="entry name" value="NITRATE_NITRITE SENSOR PROTEIN NARQ"/>
    <property type="match status" value="1"/>
</dbReference>
<keyword evidence="3" id="KW-0808">Transferase</keyword>
<keyword evidence="8" id="KW-0067">ATP-binding</keyword>
<dbReference type="InterPro" id="IPR036890">
    <property type="entry name" value="HATPase_C_sf"/>
</dbReference>
<evidence type="ECO:0000313" key="8">
    <source>
        <dbReference type="EMBL" id="MCL1632082.1"/>
    </source>
</evidence>
<feature type="transmembrane region" description="Helical" evidence="6">
    <location>
        <begin position="12"/>
        <end position="38"/>
    </location>
</feature>
<keyword evidence="9" id="KW-1185">Reference proteome</keyword>
<gene>
    <name evidence="8" type="ORF">M3N64_08975</name>
</gene>